<proteinExistence type="predicted"/>
<dbReference type="EMBL" id="LAZR01004142">
    <property type="protein sequence ID" value="KKN11374.1"/>
    <property type="molecule type" value="Genomic_DNA"/>
</dbReference>
<organism evidence="2">
    <name type="scientific">marine sediment metagenome</name>
    <dbReference type="NCBI Taxonomy" id="412755"/>
    <lineage>
        <taxon>unclassified sequences</taxon>
        <taxon>metagenomes</taxon>
        <taxon>ecological metagenomes</taxon>
    </lineage>
</organism>
<feature type="transmembrane region" description="Helical" evidence="1">
    <location>
        <begin position="30"/>
        <end position="48"/>
    </location>
</feature>
<reference evidence="2" key="1">
    <citation type="journal article" date="2015" name="Nature">
        <title>Complex archaea that bridge the gap between prokaryotes and eukaryotes.</title>
        <authorList>
            <person name="Spang A."/>
            <person name="Saw J.H."/>
            <person name="Jorgensen S.L."/>
            <person name="Zaremba-Niedzwiedzka K."/>
            <person name="Martijn J."/>
            <person name="Lind A.E."/>
            <person name="van Eijk R."/>
            <person name="Schleper C."/>
            <person name="Guy L."/>
            <person name="Ettema T.J."/>
        </authorList>
    </citation>
    <scope>NUCLEOTIDE SEQUENCE</scope>
</reference>
<comment type="caution">
    <text evidence="2">The sequence shown here is derived from an EMBL/GenBank/DDBJ whole genome shotgun (WGS) entry which is preliminary data.</text>
</comment>
<keyword evidence="1" id="KW-1133">Transmembrane helix</keyword>
<evidence type="ECO:0000256" key="1">
    <source>
        <dbReference type="SAM" id="Phobius"/>
    </source>
</evidence>
<protein>
    <submittedName>
        <fullName evidence="2">Uncharacterized protein</fullName>
    </submittedName>
</protein>
<dbReference type="AlphaFoldDB" id="A0A0F9N0B4"/>
<sequence length="50" mass="5562">MKLKILFGVTFICASLVCMKAYPIHASIGFHVKIAYSFVSLFVGAYFLSK</sequence>
<keyword evidence="1" id="KW-0812">Transmembrane</keyword>
<evidence type="ECO:0000313" key="2">
    <source>
        <dbReference type="EMBL" id="KKN11374.1"/>
    </source>
</evidence>
<gene>
    <name evidence="2" type="ORF">LCGC14_1027140</name>
</gene>
<accession>A0A0F9N0B4</accession>
<name>A0A0F9N0B4_9ZZZZ</name>
<keyword evidence="1" id="KW-0472">Membrane</keyword>